<evidence type="ECO:0000259" key="2">
    <source>
        <dbReference type="PROSITE" id="PS50174"/>
    </source>
</evidence>
<dbReference type="EMBL" id="CM014091">
    <property type="protein sequence ID" value="TKS81864.1"/>
    <property type="molecule type" value="Genomic_DNA"/>
</dbReference>
<dbReference type="Proteomes" id="UP000298787">
    <property type="component" value="Chromosome 14"/>
</dbReference>
<evidence type="ECO:0000313" key="3">
    <source>
        <dbReference type="EMBL" id="TKS81864.1"/>
    </source>
</evidence>
<dbReference type="PANTHER" id="PTHR14390:SF2">
    <property type="entry name" value="G PATCH DOMAIN-CONTAINING PROTEIN 3"/>
    <property type="match status" value="1"/>
</dbReference>
<dbReference type="PANTHER" id="PTHR14390">
    <property type="entry name" value="G PATCH DOMAIN CONTAINING PROTEIN 3"/>
    <property type="match status" value="1"/>
</dbReference>
<feature type="compositionally biased region" description="Gly residues" evidence="1">
    <location>
        <begin position="502"/>
        <end position="511"/>
    </location>
</feature>
<organism evidence="3 4">
    <name type="scientific">Collichthys lucidus</name>
    <name type="common">Big head croaker</name>
    <name type="synonym">Sciaena lucida</name>
    <dbReference type="NCBI Taxonomy" id="240159"/>
    <lineage>
        <taxon>Eukaryota</taxon>
        <taxon>Metazoa</taxon>
        <taxon>Chordata</taxon>
        <taxon>Craniata</taxon>
        <taxon>Vertebrata</taxon>
        <taxon>Euteleostomi</taxon>
        <taxon>Actinopterygii</taxon>
        <taxon>Neopterygii</taxon>
        <taxon>Teleostei</taxon>
        <taxon>Neoteleostei</taxon>
        <taxon>Acanthomorphata</taxon>
        <taxon>Eupercaria</taxon>
        <taxon>Sciaenidae</taxon>
        <taxon>Collichthys</taxon>
    </lineage>
</organism>
<feature type="compositionally biased region" description="Acidic residues" evidence="1">
    <location>
        <begin position="271"/>
        <end position="292"/>
    </location>
</feature>
<feature type="region of interest" description="Disordered" evidence="1">
    <location>
        <begin position="480"/>
        <end position="511"/>
    </location>
</feature>
<gene>
    <name evidence="3" type="ORF">D9C73_015970</name>
</gene>
<dbReference type="InterPro" id="IPR000467">
    <property type="entry name" value="G_patch_dom"/>
</dbReference>
<feature type="domain" description="G-patch" evidence="2">
    <location>
        <begin position="407"/>
        <end position="455"/>
    </location>
</feature>
<feature type="compositionally biased region" description="Acidic residues" evidence="1">
    <location>
        <begin position="64"/>
        <end position="77"/>
    </location>
</feature>
<dbReference type="PROSITE" id="PS50174">
    <property type="entry name" value="G_PATCH"/>
    <property type="match status" value="1"/>
</dbReference>
<sequence>MADAEDVAPVYFAVSNIPAAFRSADLRNYFSQFIESGAFHCFHYRHRPEVLRESEEPENTAGGDGDEGSSNETDEGTESSSVKKKQTAKSCCCVVSVHAKDAERFVRMYAGNHWINSKGNWLSRRCVVKKVKVSNDKDDGSFPYKTKYEQRHRVSLTECFTEADLKSLSELNPPALMQNGNVGTPVKVFLQLIQSCRLPPRLIRKLGLTFPKTSSNRRYGNVPFQYKNTRILPATEETVFTAAGHIISGPGSFTAPPSRKRQLADHRETTETDEPEGEQEEDAQSNADDDDDCCEEWERHEALHEDVTSQERSKERLYEEEIELKWEKGGSGLVFYTDAQYWQEEEGDFDEQTADDWDVDMSVYYDKDGGDMDARDYVRMRYEKRLRDGVEDRSGHSQTIGSFERFTKGFGRRVMEKQGWKDGEGLGHSQVGISEALESEGQHPNCKRGFGYHGEKLFLHSVKKAKPDFHISTVYDKPKNIDEGDTLLRRQPNTSMKYRGWQPGGSIGPRR</sequence>
<dbReference type="GO" id="GO:0003676">
    <property type="term" value="F:nucleic acid binding"/>
    <property type="evidence" value="ECO:0007669"/>
    <property type="project" value="InterPro"/>
</dbReference>
<dbReference type="Pfam" id="PF01585">
    <property type="entry name" value="G-patch"/>
    <property type="match status" value="1"/>
</dbReference>
<evidence type="ECO:0000256" key="1">
    <source>
        <dbReference type="SAM" id="MobiDB-lite"/>
    </source>
</evidence>
<dbReference type="GO" id="GO:0039536">
    <property type="term" value="P:negative regulation of RIG-I signaling pathway"/>
    <property type="evidence" value="ECO:0007669"/>
    <property type="project" value="InterPro"/>
</dbReference>
<keyword evidence="4" id="KW-1185">Reference proteome</keyword>
<dbReference type="GO" id="GO:0032480">
    <property type="term" value="P:negative regulation of type I interferon production"/>
    <property type="evidence" value="ECO:0007669"/>
    <property type="project" value="InterPro"/>
</dbReference>
<proteinExistence type="predicted"/>
<feature type="region of interest" description="Disordered" evidence="1">
    <location>
        <begin position="51"/>
        <end position="82"/>
    </location>
</feature>
<dbReference type="SMART" id="SM00443">
    <property type="entry name" value="G_patch"/>
    <property type="match status" value="1"/>
</dbReference>
<feature type="region of interest" description="Disordered" evidence="1">
    <location>
        <begin position="248"/>
        <end position="292"/>
    </location>
</feature>
<dbReference type="STRING" id="240159.A0A4U5V284"/>
<evidence type="ECO:0000313" key="4">
    <source>
        <dbReference type="Proteomes" id="UP000298787"/>
    </source>
</evidence>
<dbReference type="GO" id="GO:0045893">
    <property type="term" value="P:positive regulation of DNA-templated transcription"/>
    <property type="evidence" value="ECO:0007669"/>
    <property type="project" value="TreeGrafter"/>
</dbReference>
<dbReference type="InterPro" id="IPR040341">
    <property type="entry name" value="GPATCH3"/>
</dbReference>
<protein>
    <submittedName>
        <fullName evidence="3">G patch domain-containing protein 3</fullName>
    </submittedName>
</protein>
<reference evidence="3 4" key="1">
    <citation type="submission" date="2019-01" db="EMBL/GenBank/DDBJ databases">
        <title>Genome Assembly of Collichthys lucidus.</title>
        <authorList>
            <person name="Cai M."/>
            <person name="Xiao S."/>
        </authorList>
    </citation>
    <scope>NUCLEOTIDE SEQUENCE [LARGE SCALE GENOMIC DNA]</scope>
    <source>
        <strain evidence="3">JT15FE1705JMU</strain>
        <tissue evidence="3">Muscle</tissue>
    </source>
</reference>
<name>A0A4U5V284_COLLU</name>
<dbReference type="AlphaFoldDB" id="A0A4U5V284"/>
<accession>A0A4U5V284</accession>